<keyword evidence="1" id="KW-0472">Membrane</keyword>
<proteinExistence type="predicted"/>
<sequence>MTATDLFNSYWWLIFPLFGMGMGLVAMLGHFRHRSETLKLIKTYADQGKEPPAALLEALRSDEDRVYNCRGRRRSHWTQIAVFGSLAVAFGYFGYYGEGGSVFIALALGFGMGSAILLLISIIRALTGSSLPKE</sequence>
<keyword evidence="3" id="KW-1185">Reference proteome</keyword>
<organism evidence="2 3">
    <name type="scientific">Asticcacaulis taihuensis</name>
    <dbReference type="NCBI Taxonomy" id="260084"/>
    <lineage>
        <taxon>Bacteria</taxon>
        <taxon>Pseudomonadati</taxon>
        <taxon>Pseudomonadota</taxon>
        <taxon>Alphaproteobacteria</taxon>
        <taxon>Caulobacterales</taxon>
        <taxon>Caulobacteraceae</taxon>
        <taxon>Asticcacaulis</taxon>
    </lineage>
</organism>
<dbReference type="OrthoDB" id="7632355at2"/>
<evidence type="ECO:0000256" key="1">
    <source>
        <dbReference type="SAM" id="Phobius"/>
    </source>
</evidence>
<gene>
    <name evidence="2" type="ORF">SAMN02927928_0833</name>
</gene>
<dbReference type="AlphaFoldDB" id="A0A1G4Q179"/>
<evidence type="ECO:0000313" key="3">
    <source>
        <dbReference type="Proteomes" id="UP000199150"/>
    </source>
</evidence>
<protein>
    <submittedName>
        <fullName evidence="2">Uncharacterized protein</fullName>
    </submittedName>
</protein>
<feature type="transmembrane region" description="Helical" evidence="1">
    <location>
        <begin position="102"/>
        <end position="126"/>
    </location>
</feature>
<dbReference type="STRING" id="260084.SAMN02927928_0833"/>
<dbReference type="EMBL" id="FMTS01000001">
    <property type="protein sequence ID" value="SCW38217.1"/>
    <property type="molecule type" value="Genomic_DNA"/>
</dbReference>
<feature type="transmembrane region" description="Helical" evidence="1">
    <location>
        <begin position="12"/>
        <end position="31"/>
    </location>
</feature>
<keyword evidence="1" id="KW-1133">Transmembrane helix</keyword>
<reference evidence="3" key="1">
    <citation type="submission" date="2016-10" db="EMBL/GenBank/DDBJ databases">
        <authorList>
            <person name="Varghese N."/>
            <person name="Submissions S."/>
        </authorList>
    </citation>
    <scope>NUCLEOTIDE SEQUENCE [LARGE SCALE GENOMIC DNA]</scope>
    <source>
        <strain evidence="3">CGMCC 1.3431</strain>
    </source>
</reference>
<evidence type="ECO:0000313" key="2">
    <source>
        <dbReference type="EMBL" id="SCW38217.1"/>
    </source>
</evidence>
<feature type="transmembrane region" description="Helical" evidence="1">
    <location>
        <begin position="77"/>
        <end position="96"/>
    </location>
</feature>
<dbReference type="Proteomes" id="UP000199150">
    <property type="component" value="Unassembled WGS sequence"/>
</dbReference>
<dbReference type="RefSeq" id="WP_090643984.1">
    <property type="nucleotide sequence ID" value="NZ_CBCRYE010000001.1"/>
</dbReference>
<accession>A0A1G4Q179</accession>
<keyword evidence="1" id="KW-0812">Transmembrane</keyword>
<name>A0A1G4Q179_9CAUL</name>